<dbReference type="RefSeq" id="WP_168962068.1">
    <property type="nucleotide sequence ID" value="NZ_JABAEW010000009.1"/>
</dbReference>
<gene>
    <name evidence="4" type="ORF">HF882_06710</name>
</gene>
<proteinExistence type="inferred from homology"/>
<name>A0A848AVF1_9BACT</name>
<dbReference type="GO" id="GO:0032259">
    <property type="term" value="P:methylation"/>
    <property type="evidence" value="ECO:0007669"/>
    <property type="project" value="UniProtKB-KW"/>
</dbReference>
<evidence type="ECO:0000256" key="2">
    <source>
        <dbReference type="SAM" id="MobiDB-lite"/>
    </source>
</evidence>
<dbReference type="AlphaFoldDB" id="A0A848AVF1"/>
<reference evidence="4 5" key="1">
    <citation type="submission" date="2020-04" db="EMBL/GenBank/DDBJ databases">
        <authorList>
            <person name="Hitch T.C.A."/>
            <person name="Wylensek D."/>
            <person name="Clavel T."/>
        </authorList>
    </citation>
    <scope>NUCLEOTIDE SEQUENCE [LARGE SCALE GENOMIC DNA]</scope>
    <source>
        <strain evidence="4 5">COR2-253-APC-1A</strain>
    </source>
</reference>
<dbReference type="GO" id="GO:0003677">
    <property type="term" value="F:DNA binding"/>
    <property type="evidence" value="ECO:0007669"/>
    <property type="project" value="InterPro"/>
</dbReference>
<evidence type="ECO:0000313" key="5">
    <source>
        <dbReference type="Proteomes" id="UP000576225"/>
    </source>
</evidence>
<evidence type="ECO:0000313" key="4">
    <source>
        <dbReference type="EMBL" id="NMD86273.1"/>
    </source>
</evidence>
<dbReference type="Pfam" id="PF02384">
    <property type="entry name" value="N6_Mtase"/>
    <property type="match status" value="1"/>
</dbReference>
<comment type="similarity">
    <text evidence="1">Belongs to the N(4)/N(6)-methyltransferase family.</text>
</comment>
<sequence length="259" mass="29291">MDHKKEFCKVVGQLAGKYGRHEVFTDFCEAAALSLRQTFERSEKNERAYLDLINRYEPGEQPRFAELLALTVEALTEQPRDFLGECFHELELHNSFKGQYFSPFPLCRMMARLTFSGLEEQIQRRGYIELNEPTCGSGGMVIAAAEEFKARGLNPVNTLFAVAQDIDRKCCNMAYIQLSLLAIPAAVIWGNTLLVECREQWLTAGYFLGPWAERFRWRRLIRAVSNLAPDKPPEKESAPAAPVAPPPLDGPAGQLLFNF</sequence>
<evidence type="ECO:0000259" key="3">
    <source>
        <dbReference type="Pfam" id="PF02384"/>
    </source>
</evidence>
<dbReference type="EMBL" id="JABAEW010000009">
    <property type="protein sequence ID" value="NMD86273.1"/>
    <property type="molecule type" value="Genomic_DNA"/>
</dbReference>
<organism evidence="4 5">
    <name type="scientific">Victivallis vadensis</name>
    <dbReference type="NCBI Taxonomy" id="172901"/>
    <lineage>
        <taxon>Bacteria</taxon>
        <taxon>Pseudomonadati</taxon>
        <taxon>Lentisphaerota</taxon>
        <taxon>Lentisphaeria</taxon>
        <taxon>Victivallales</taxon>
        <taxon>Victivallaceae</taxon>
        <taxon>Victivallis</taxon>
    </lineage>
</organism>
<comment type="caution">
    <text evidence="4">The sequence shown here is derived from an EMBL/GenBank/DDBJ whole genome shotgun (WGS) entry which is preliminary data.</text>
</comment>
<dbReference type="Proteomes" id="UP000576225">
    <property type="component" value="Unassembled WGS sequence"/>
</dbReference>
<dbReference type="InterPro" id="IPR003356">
    <property type="entry name" value="DNA_methylase_A-5"/>
</dbReference>
<protein>
    <submittedName>
        <fullName evidence="4">N-6 DNA methylase</fullName>
    </submittedName>
</protein>
<keyword evidence="4" id="KW-0489">Methyltransferase</keyword>
<keyword evidence="4" id="KW-0808">Transferase</keyword>
<dbReference type="InterPro" id="IPR029063">
    <property type="entry name" value="SAM-dependent_MTases_sf"/>
</dbReference>
<evidence type="ECO:0000256" key="1">
    <source>
        <dbReference type="ARBA" id="ARBA00006594"/>
    </source>
</evidence>
<dbReference type="GO" id="GO:0008170">
    <property type="term" value="F:N-methyltransferase activity"/>
    <property type="evidence" value="ECO:0007669"/>
    <property type="project" value="InterPro"/>
</dbReference>
<feature type="domain" description="DNA methylase adenine-specific" evidence="3">
    <location>
        <begin position="95"/>
        <end position="195"/>
    </location>
</feature>
<dbReference type="Gene3D" id="3.40.50.150">
    <property type="entry name" value="Vaccinia Virus protein VP39"/>
    <property type="match status" value="1"/>
</dbReference>
<dbReference type="SUPFAM" id="SSF53335">
    <property type="entry name" value="S-adenosyl-L-methionine-dependent methyltransferases"/>
    <property type="match status" value="1"/>
</dbReference>
<accession>A0A848AVF1</accession>
<feature type="region of interest" description="Disordered" evidence="2">
    <location>
        <begin position="230"/>
        <end position="252"/>
    </location>
</feature>